<dbReference type="InterPro" id="IPR040980">
    <property type="entry name" value="SWI2_SNF2"/>
</dbReference>
<comment type="similarity">
    <text evidence="2 10">Belongs to the HsdR family.</text>
</comment>
<dbReference type="Gene3D" id="3.40.50.300">
    <property type="entry name" value="P-loop containing nucleotide triphosphate hydrolases"/>
    <property type="match status" value="2"/>
</dbReference>
<dbReference type="InterPro" id="IPR014001">
    <property type="entry name" value="Helicase_ATP-bd"/>
</dbReference>
<sequence length="988" mass="113435">MAFNELNSVEHYIIHQLSGVNLNENRLDETKIKYGASWLFQTSSELERGINEVLVEKELKAALVRLNPEITANPDLADEVIYKLRAVLLAVNQVGLVKANEEFFKWLTGEKTMPFGENNRHVPVRLIDFDDLTNNKYVITNQYRIRHRETKIPDIVMMINGIPIVVGEAKTPIRTSVSWLDGAHEIHDVYEDSIPQLFVPNILSFATEGKKLYYGAIRCPLEFWAPWRLQNDDEALAKRLGLGEVGKELSDLLSPERLLDILQNFSLFSTDKKKRRIKIIPRFQQYEGANKIVERVKEGRIKKGLIWHFQGSGKSFLMVFAAQKLRRTPELKSPTVIILVDRTDLDTQISGTFNAADIANVETTDNIKELQTMLERDTRKIIVSMIFKFRDAKPNMNTRENIIVLVDEAHRTQEGDLGRQMRAALPNAFLFGLTGTPVNKADKNTFWAFGSKEDKEGYMSRYTFQDSIRDDATLPLHFEPRLVDVHVDKENIDKAFKEFKESAALTDEEADALNKKSAKMAAFLKSPERVSKIVADIALHFNEKVNPHGFKAMIVTPDRYACVQYKEELDNYFPEEASKVIISTSANDKLEFKQKWGIDKSQQEKVVEEFNDAQSELKFIIVTAKLLTGFDAPILQTMYLDKSIKDHTLLQAICRTNRLFPNKSFGRIVDYFGVFDDAAKALQFDEESVKTIISNLSELKAKLPQAMRDTLSHFKHVDRKISGFEGLEAAQDAINTDDKKDAFAKDYKFLSKLWESLSPDRVLDIYNEDYKWLSQVFESVKPASDNLGKLLWFSLGAQTTKLIHENIHVGNIHQLDEFVLDADVIEEIFNNPDPKNAKKLEKILAKRFKKHAGNPKFKKLSDRLEELRDKAEQGLITSIEFVKELCKLAKETIQAEKELEELIQEKTPQAALTELFLELKTDKTPAVVERIVTDIDTIVRIVSFPGWQQSNQGEREVQSSLRKILWVKYKIKDQVLFDRAYAYIKEYY</sequence>
<keyword evidence="5 10" id="KW-0680">Restriction system</keyword>
<dbReference type="Pfam" id="PF22679">
    <property type="entry name" value="T1R_D3-like"/>
    <property type="match status" value="1"/>
</dbReference>
<dbReference type="InterPro" id="IPR027417">
    <property type="entry name" value="P-loop_NTPase"/>
</dbReference>
<dbReference type="EMBL" id="LT629754">
    <property type="protein sequence ID" value="SDS58343.1"/>
    <property type="molecule type" value="Genomic_DNA"/>
</dbReference>
<evidence type="ECO:0000256" key="2">
    <source>
        <dbReference type="ARBA" id="ARBA00008598"/>
    </source>
</evidence>
<dbReference type="CDD" id="cd18030">
    <property type="entry name" value="DEXHc_RE_I_HsdR"/>
    <property type="match status" value="1"/>
</dbReference>
<dbReference type="NCBIfam" id="TIGR00348">
    <property type="entry name" value="hsdR"/>
    <property type="match status" value="1"/>
</dbReference>
<comment type="function">
    <text evidence="10">Subunit R is required for both nuclease and ATPase activities, but not for modification.</text>
</comment>
<dbReference type="Proteomes" id="UP000199574">
    <property type="component" value="Chromosome I"/>
</dbReference>
<evidence type="ECO:0000256" key="7">
    <source>
        <dbReference type="ARBA" id="ARBA00022801"/>
    </source>
</evidence>
<keyword evidence="9 10" id="KW-0238">DNA-binding</keyword>
<dbReference type="InterPro" id="IPR007409">
    <property type="entry name" value="Restrct_endonuc_type1_HsdR_N"/>
</dbReference>
<dbReference type="CDD" id="cd18800">
    <property type="entry name" value="SF2_C_EcoR124I-like"/>
    <property type="match status" value="1"/>
</dbReference>
<evidence type="ECO:0000256" key="6">
    <source>
        <dbReference type="ARBA" id="ARBA00022759"/>
    </source>
</evidence>
<gene>
    <name evidence="12" type="ORF">SAMN05192545_1658</name>
</gene>
<feature type="domain" description="Helicase ATP-binding" evidence="11">
    <location>
        <begin position="295"/>
        <end position="455"/>
    </location>
</feature>
<evidence type="ECO:0000313" key="13">
    <source>
        <dbReference type="Proteomes" id="UP000199574"/>
    </source>
</evidence>
<organism evidence="12 13">
    <name type="scientific">Maribacter dokdonensis</name>
    <dbReference type="NCBI Taxonomy" id="320912"/>
    <lineage>
        <taxon>Bacteria</taxon>
        <taxon>Pseudomonadati</taxon>
        <taxon>Bacteroidota</taxon>
        <taxon>Flavobacteriia</taxon>
        <taxon>Flavobacteriales</taxon>
        <taxon>Flavobacteriaceae</taxon>
        <taxon>Maribacter</taxon>
    </lineage>
</organism>
<reference evidence="12 13" key="1">
    <citation type="submission" date="2016-10" db="EMBL/GenBank/DDBJ databases">
        <authorList>
            <person name="Varghese N."/>
            <person name="Submissions S."/>
        </authorList>
    </citation>
    <scope>NUCLEOTIDE SEQUENCE [LARGE SCALE GENOMIC DNA]</scope>
    <source>
        <strain evidence="12 13">MAR_2009_60</strain>
    </source>
</reference>
<dbReference type="EC" id="3.1.21.3" evidence="10"/>
<dbReference type="PROSITE" id="PS51192">
    <property type="entry name" value="HELICASE_ATP_BIND_1"/>
    <property type="match status" value="1"/>
</dbReference>
<evidence type="ECO:0000259" key="11">
    <source>
        <dbReference type="PROSITE" id="PS51192"/>
    </source>
</evidence>
<dbReference type="SUPFAM" id="SSF52540">
    <property type="entry name" value="P-loop containing nucleoside triphosphate hydrolases"/>
    <property type="match status" value="2"/>
</dbReference>
<evidence type="ECO:0000256" key="9">
    <source>
        <dbReference type="ARBA" id="ARBA00023125"/>
    </source>
</evidence>
<evidence type="ECO:0000256" key="10">
    <source>
        <dbReference type="RuleBase" id="RU364115"/>
    </source>
</evidence>
<keyword evidence="13" id="KW-1185">Reference proteome</keyword>
<dbReference type="Pfam" id="PF04313">
    <property type="entry name" value="HSDR_N"/>
    <property type="match status" value="1"/>
</dbReference>
<dbReference type="Gene3D" id="3.90.1570.50">
    <property type="match status" value="1"/>
</dbReference>
<dbReference type="InterPro" id="IPR051268">
    <property type="entry name" value="Type-I_R_enzyme_R_subunit"/>
</dbReference>
<dbReference type="GeneID" id="90591754"/>
<accession>A0ABY0UFA2</accession>
<name>A0ABY0UFA2_9FLAO</name>
<keyword evidence="8 10" id="KW-0067">ATP-binding</keyword>
<dbReference type="PANTHER" id="PTHR30195">
    <property type="entry name" value="TYPE I SITE-SPECIFIC DEOXYRIBONUCLEASE PROTEIN SUBUNIT M AND R"/>
    <property type="match status" value="1"/>
</dbReference>
<dbReference type="Pfam" id="PF18766">
    <property type="entry name" value="SWI2_SNF2"/>
    <property type="match status" value="1"/>
</dbReference>
<dbReference type="RefSeq" id="WP_091604743.1">
    <property type="nucleotide sequence ID" value="NZ_LT629754.1"/>
</dbReference>
<keyword evidence="7 10" id="KW-0378">Hydrolase</keyword>
<keyword evidence="4 10" id="KW-0547">Nucleotide-binding</keyword>
<dbReference type="SMART" id="SM00487">
    <property type="entry name" value="DEXDc"/>
    <property type="match status" value="1"/>
</dbReference>
<comment type="catalytic activity">
    <reaction evidence="1 10">
        <text>Endonucleolytic cleavage of DNA to give random double-stranded fragments with terminal 5'-phosphates, ATP is simultaneously hydrolyzed.</text>
        <dbReference type="EC" id="3.1.21.3"/>
    </reaction>
</comment>
<evidence type="ECO:0000313" key="12">
    <source>
        <dbReference type="EMBL" id="SDS58343.1"/>
    </source>
</evidence>
<dbReference type="InterPro" id="IPR004473">
    <property type="entry name" value="Restrct_endonuc_typeI_HsdR"/>
</dbReference>
<protein>
    <recommendedName>
        <fullName evidence="10">Type I restriction enzyme endonuclease subunit</fullName>
        <shortName evidence="10">R protein</shortName>
        <ecNumber evidence="10">3.1.21.3</ecNumber>
    </recommendedName>
</protein>
<evidence type="ECO:0000256" key="8">
    <source>
        <dbReference type="ARBA" id="ARBA00022840"/>
    </source>
</evidence>
<evidence type="ECO:0000256" key="1">
    <source>
        <dbReference type="ARBA" id="ARBA00000851"/>
    </source>
</evidence>
<dbReference type="InterPro" id="IPR055180">
    <property type="entry name" value="HsdR_RecA-like_helicase_dom_2"/>
</dbReference>
<comment type="subunit">
    <text evidence="10">The type I restriction/modification system is composed of three polypeptides R, M and S.</text>
</comment>
<dbReference type="PANTHER" id="PTHR30195:SF15">
    <property type="entry name" value="TYPE I RESTRICTION ENZYME HINDI ENDONUCLEASE SUBUNIT"/>
    <property type="match status" value="1"/>
</dbReference>
<evidence type="ECO:0000256" key="3">
    <source>
        <dbReference type="ARBA" id="ARBA00022722"/>
    </source>
</evidence>
<evidence type="ECO:0000256" key="4">
    <source>
        <dbReference type="ARBA" id="ARBA00022741"/>
    </source>
</evidence>
<dbReference type="CDD" id="cd22332">
    <property type="entry name" value="HsdR_N"/>
    <property type="match status" value="1"/>
</dbReference>
<keyword evidence="3" id="KW-0540">Nuclease</keyword>
<proteinExistence type="inferred from homology"/>
<keyword evidence="6" id="KW-0255">Endonuclease</keyword>
<evidence type="ECO:0000256" key="5">
    <source>
        <dbReference type="ARBA" id="ARBA00022747"/>
    </source>
</evidence>